<evidence type="ECO:0000256" key="1">
    <source>
        <dbReference type="SAM" id="SignalP"/>
    </source>
</evidence>
<comment type="caution">
    <text evidence="2">The sequence shown here is derived from an EMBL/GenBank/DDBJ whole genome shotgun (WGS) entry which is preliminary data.</text>
</comment>
<proteinExistence type="predicted"/>
<dbReference type="EMBL" id="BPRB01000049">
    <property type="protein sequence ID" value="GJE58748.1"/>
    <property type="molecule type" value="Genomic_DNA"/>
</dbReference>
<dbReference type="RefSeq" id="WP_238181349.1">
    <property type="nucleotide sequence ID" value="NZ_BPRB01000049.1"/>
</dbReference>
<feature type="chain" id="PRO_5046221525" description="Porin" evidence="1">
    <location>
        <begin position="28"/>
        <end position="97"/>
    </location>
</feature>
<organism evidence="2 3">
    <name type="scientific">Methylobacterium trifolii</name>
    <dbReference type="NCBI Taxonomy" id="1003092"/>
    <lineage>
        <taxon>Bacteria</taxon>
        <taxon>Pseudomonadati</taxon>
        <taxon>Pseudomonadota</taxon>
        <taxon>Alphaproteobacteria</taxon>
        <taxon>Hyphomicrobiales</taxon>
        <taxon>Methylobacteriaceae</taxon>
        <taxon>Methylobacterium</taxon>
    </lineage>
</organism>
<reference evidence="2" key="2">
    <citation type="submission" date="2021-08" db="EMBL/GenBank/DDBJ databases">
        <authorList>
            <person name="Tani A."/>
            <person name="Ola A."/>
            <person name="Ogura Y."/>
            <person name="Katsura K."/>
            <person name="Hayashi T."/>
        </authorList>
    </citation>
    <scope>NUCLEOTIDE SEQUENCE</scope>
    <source>
        <strain evidence="2">DSM 23632</strain>
    </source>
</reference>
<gene>
    <name evidence="2" type="ORF">MPOCJGCO_0831</name>
</gene>
<accession>A0ABQ4TXN6</accession>
<dbReference type="Proteomes" id="UP001055057">
    <property type="component" value="Unassembled WGS sequence"/>
</dbReference>
<evidence type="ECO:0000313" key="2">
    <source>
        <dbReference type="EMBL" id="GJE58748.1"/>
    </source>
</evidence>
<name>A0ABQ4TXN6_9HYPH</name>
<sequence length="97" mass="9269">MSLFVNLAAASALVTAGLVGTLLPAGAGKAAASQGLQVEAPAPVAAAACVTAGWPYNAAGCAGRPVRVIALTETAPAVPQAAARPLAKPAPGRTAAR</sequence>
<feature type="signal peptide" evidence="1">
    <location>
        <begin position="1"/>
        <end position="27"/>
    </location>
</feature>
<protein>
    <recommendedName>
        <fullName evidence="4">Porin</fullName>
    </recommendedName>
</protein>
<evidence type="ECO:0000313" key="3">
    <source>
        <dbReference type="Proteomes" id="UP001055057"/>
    </source>
</evidence>
<reference evidence="2" key="1">
    <citation type="journal article" date="2021" name="Front. Microbiol.">
        <title>Comprehensive Comparative Genomics and Phenotyping of Methylobacterium Species.</title>
        <authorList>
            <person name="Alessa O."/>
            <person name="Ogura Y."/>
            <person name="Fujitani Y."/>
            <person name="Takami H."/>
            <person name="Hayashi T."/>
            <person name="Sahin N."/>
            <person name="Tani A."/>
        </authorList>
    </citation>
    <scope>NUCLEOTIDE SEQUENCE</scope>
    <source>
        <strain evidence="2">DSM 23632</strain>
    </source>
</reference>
<evidence type="ECO:0008006" key="4">
    <source>
        <dbReference type="Google" id="ProtNLM"/>
    </source>
</evidence>
<keyword evidence="3" id="KW-1185">Reference proteome</keyword>
<keyword evidence="1" id="KW-0732">Signal</keyword>